<accession>A0ABQ3U351</accession>
<evidence type="ECO:0000313" key="1">
    <source>
        <dbReference type="EMBL" id="GHJ30013.1"/>
    </source>
</evidence>
<keyword evidence="2" id="KW-1185">Reference proteome</keyword>
<dbReference type="EMBL" id="BNEK01000005">
    <property type="protein sequence ID" value="GHJ30013.1"/>
    <property type="molecule type" value="Genomic_DNA"/>
</dbReference>
<protein>
    <submittedName>
        <fullName evidence="1">Uncharacterized protein</fullName>
    </submittedName>
</protein>
<name>A0ABQ3U351_STRHY</name>
<comment type="caution">
    <text evidence="1">The sequence shown here is derived from an EMBL/GenBank/DDBJ whole genome shotgun (WGS) entry which is preliminary data.</text>
</comment>
<reference evidence="1" key="1">
    <citation type="submission" date="2024-05" db="EMBL/GenBank/DDBJ databases">
        <title>Whole genome shotgun sequence of Streptomyces hygroscopicus NBRC 113678.</title>
        <authorList>
            <person name="Komaki H."/>
            <person name="Tamura T."/>
        </authorList>
    </citation>
    <scope>NUCLEOTIDE SEQUENCE</scope>
    <source>
        <strain evidence="1">N11-34</strain>
    </source>
</reference>
<sequence>MTDLDPRQHLLSTKRHLRDVSDAAVSEPVTFAEEAAEHRESLAGTPDAESVAITGAEALVSAALLKEFAARLRHDLARDAVAPDAEQLAQVADDLAGRMHKAGGLTD</sequence>
<dbReference type="RefSeq" id="WP_236257940.1">
    <property type="nucleotide sequence ID" value="NZ_BNEK01000005.1"/>
</dbReference>
<dbReference type="Proteomes" id="UP001054854">
    <property type="component" value="Unassembled WGS sequence"/>
</dbReference>
<organism evidence="1 2">
    <name type="scientific">Streptomyces hygroscopicus</name>
    <dbReference type="NCBI Taxonomy" id="1912"/>
    <lineage>
        <taxon>Bacteria</taxon>
        <taxon>Bacillati</taxon>
        <taxon>Actinomycetota</taxon>
        <taxon>Actinomycetes</taxon>
        <taxon>Kitasatosporales</taxon>
        <taxon>Streptomycetaceae</taxon>
        <taxon>Streptomyces</taxon>
        <taxon>Streptomyces violaceusniger group</taxon>
    </lineage>
</organism>
<evidence type="ECO:0000313" key="2">
    <source>
        <dbReference type="Proteomes" id="UP001054854"/>
    </source>
</evidence>
<proteinExistence type="predicted"/>
<gene>
    <name evidence="1" type="ORF">TPA0910_44460</name>
</gene>